<gene>
    <name evidence="1" type="ORF">pEpSNUABM01_194</name>
</gene>
<dbReference type="EMBL" id="MN184887">
    <property type="protein sequence ID" value="QEQ95020.1"/>
    <property type="molecule type" value="Genomic_DNA"/>
</dbReference>
<evidence type="ECO:0000313" key="1">
    <source>
        <dbReference type="EMBL" id="QEQ95020.1"/>
    </source>
</evidence>
<reference evidence="1 2" key="1">
    <citation type="submission" date="2019-07" db="EMBL/GenBank/DDBJ databases">
        <title>Complete genome sequence of bacteriophages infecting Erwinia pyrifoliae.</title>
        <authorList>
            <person name="Kim S.G."/>
            <person name="Park S.C."/>
        </authorList>
    </citation>
    <scope>NUCLEOTIDE SEQUENCE [LARGE SCALE GENOMIC DNA]</scope>
</reference>
<name>A0A5J6DAY4_9CAUD</name>
<sequence>MTLLLKDSGQPDRNQYDPRVQEGELGIIYGFPKDSNEEILNGLEVTIKEAMSNGFFLVDVDGLPQEHVIHHKNLMHLDVEDIIVIDNYDQ</sequence>
<dbReference type="Proteomes" id="UP000326545">
    <property type="component" value="Segment"/>
</dbReference>
<protein>
    <submittedName>
        <fullName evidence="1">Uncharacterized protein</fullName>
    </submittedName>
</protein>
<organism evidence="1 2">
    <name type="scientific">Erwinia phage pEp_SNUABM_01</name>
    <dbReference type="NCBI Taxonomy" id="2601643"/>
    <lineage>
        <taxon>Viruses</taxon>
        <taxon>Duplodnaviria</taxon>
        <taxon>Heunggongvirae</taxon>
        <taxon>Uroviricota</taxon>
        <taxon>Caudoviricetes</taxon>
        <taxon>Vequintavirinae</taxon>
        <taxon>Henunavirus</taxon>
        <taxon>Henunavirus SNUABM01</taxon>
    </lineage>
</organism>
<accession>A0A5J6DAY4</accession>
<evidence type="ECO:0000313" key="2">
    <source>
        <dbReference type="Proteomes" id="UP000326545"/>
    </source>
</evidence>
<keyword evidence="2" id="KW-1185">Reference proteome</keyword>
<proteinExistence type="predicted"/>